<dbReference type="InterPro" id="IPR011006">
    <property type="entry name" value="CheY-like_superfamily"/>
</dbReference>
<name>A0A1I3XNT4_9GAMM</name>
<dbReference type="Pfam" id="PF00072">
    <property type="entry name" value="Response_reg"/>
    <property type="match status" value="1"/>
</dbReference>
<dbReference type="AlphaFoldDB" id="A0A1I3XNT4"/>
<evidence type="ECO:0000256" key="1">
    <source>
        <dbReference type="ARBA" id="ARBA00000085"/>
    </source>
</evidence>
<comment type="catalytic activity">
    <reaction evidence="1">
        <text>ATP + protein L-histidine = ADP + protein N-phospho-L-histidine.</text>
        <dbReference type="EC" id="2.7.13.3"/>
    </reaction>
</comment>
<dbReference type="Proteomes" id="UP000198924">
    <property type="component" value="Unassembled WGS sequence"/>
</dbReference>
<dbReference type="EC" id="2.7.13.3" evidence="2"/>
<dbReference type="GO" id="GO:0005886">
    <property type="term" value="C:plasma membrane"/>
    <property type="evidence" value="ECO:0007669"/>
    <property type="project" value="TreeGrafter"/>
</dbReference>
<feature type="domain" description="Response regulatory" evidence="6">
    <location>
        <begin position="51"/>
        <end position="168"/>
    </location>
</feature>
<gene>
    <name evidence="7" type="ORF">SAMN04488079_106174</name>
</gene>
<keyword evidence="4" id="KW-0418">Kinase</keyword>
<dbReference type="GO" id="GO:0000155">
    <property type="term" value="F:phosphorelay sensor kinase activity"/>
    <property type="evidence" value="ECO:0007669"/>
    <property type="project" value="TreeGrafter"/>
</dbReference>
<protein>
    <recommendedName>
        <fullName evidence="2">histidine kinase</fullName>
        <ecNumber evidence="2">2.7.13.3</ecNumber>
    </recommendedName>
</protein>
<dbReference type="Gene3D" id="3.40.50.2300">
    <property type="match status" value="1"/>
</dbReference>
<dbReference type="PANTHER" id="PTHR43047:SF72">
    <property type="entry name" value="OSMOSENSING HISTIDINE PROTEIN KINASE SLN1"/>
    <property type="match status" value="1"/>
</dbReference>
<dbReference type="STRING" id="45496.SAMN04488079_106174"/>
<evidence type="ECO:0000313" key="8">
    <source>
        <dbReference type="Proteomes" id="UP000198924"/>
    </source>
</evidence>
<reference evidence="8" key="1">
    <citation type="submission" date="2016-10" db="EMBL/GenBank/DDBJ databases">
        <authorList>
            <person name="Varghese N."/>
            <person name="Submissions S."/>
        </authorList>
    </citation>
    <scope>NUCLEOTIDE SEQUENCE [LARGE SCALE GENOMIC DNA]</scope>
    <source>
        <strain evidence="8">DSM 11578</strain>
    </source>
</reference>
<dbReference type="SMART" id="SM00448">
    <property type="entry name" value="REC"/>
    <property type="match status" value="1"/>
</dbReference>
<evidence type="ECO:0000259" key="6">
    <source>
        <dbReference type="PROSITE" id="PS50110"/>
    </source>
</evidence>
<keyword evidence="3" id="KW-0808">Transferase</keyword>
<keyword evidence="8" id="KW-1185">Reference proteome</keyword>
<proteinExistence type="predicted"/>
<evidence type="ECO:0000256" key="2">
    <source>
        <dbReference type="ARBA" id="ARBA00012438"/>
    </source>
</evidence>
<dbReference type="PANTHER" id="PTHR43047">
    <property type="entry name" value="TWO-COMPONENT HISTIDINE PROTEIN KINASE"/>
    <property type="match status" value="1"/>
</dbReference>
<feature type="modified residue" description="4-aspartylphosphate" evidence="5">
    <location>
        <position position="101"/>
    </location>
</feature>
<evidence type="ECO:0000313" key="7">
    <source>
        <dbReference type="EMBL" id="SFK21190.1"/>
    </source>
</evidence>
<dbReference type="GO" id="GO:0009927">
    <property type="term" value="F:histidine phosphotransfer kinase activity"/>
    <property type="evidence" value="ECO:0007669"/>
    <property type="project" value="TreeGrafter"/>
</dbReference>
<evidence type="ECO:0000256" key="4">
    <source>
        <dbReference type="ARBA" id="ARBA00022777"/>
    </source>
</evidence>
<dbReference type="PROSITE" id="PS50110">
    <property type="entry name" value="RESPONSE_REGULATORY"/>
    <property type="match status" value="1"/>
</dbReference>
<sequence length="174" mass="19519">MNGSFGFESERDKGSTFWIELQRSSVNNSSVLSPADSQPDQMDGAQIKHIKILCIEDNPTNLNLMQRVFKQYPQFDLITAADAEAGLELARQFEPEVILMDINLPGKNGFEALKDLKRSAITRDIKTIALSANAMPIDIDKGLKAGFDYYLTKPLNFNLLIETISRAIEKPIKR</sequence>
<keyword evidence="5" id="KW-0597">Phosphoprotein</keyword>
<evidence type="ECO:0000256" key="3">
    <source>
        <dbReference type="ARBA" id="ARBA00022679"/>
    </source>
</evidence>
<dbReference type="SUPFAM" id="SSF52172">
    <property type="entry name" value="CheY-like"/>
    <property type="match status" value="1"/>
</dbReference>
<accession>A0A1I3XNT4</accession>
<organism evidence="7 8">
    <name type="scientific">Methylophaga sulfidovorans</name>
    <dbReference type="NCBI Taxonomy" id="45496"/>
    <lineage>
        <taxon>Bacteria</taxon>
        <taxon>Pseudomonadati</taxon>
        <taxon>Pseudomonadota</taxon>
        <taxon>Gammaproteobacteria</taxon>
        <taxon>Thiotrichales</taxon>
        <taxon>Piscirickettsiaceae</taxon>
        <taxon>Methylophaga</taxon>
    </lineage>
</organism>
<dbReference type="InterPro" id="IPR001789">
    <property type="entry name" value="Sig_transdc_resp-reg_receiver"/>
</dbReference>
<evidence type="ECO:0000256" key="5">
    <source>
        <dbReference type="PROSITE-ProRule" id="PRU00169"/>
    </source>
</evidence>
<dbReference type="EMBL" id="FOSH01000006">
    <property type="protein sequence ID" value="SFK21190.1"/>
    <property type="molecule type" value="Genomic_DNA"/>
</dbReference>